<organism evidence="1 2">
    <name type="scientific">Cuscuta epithymum</name>
    <dbReference type="NCBI Taxonomy" id="186058"/>
    <lineage>
        <taxon>Eukaryota</taxon>
        <taxon>Viridiplantae</taxon>
        <taxon>Streptophyta</taxon>
        <taxon>Embryophyta</taxon>
        <taxon>Tracheophyta</taxon>
        <taxon>Spermatophyta</taxon>
        <taxon>Magnoliopsida</taxon>
        <taxon>eudicotyledons</taxon>
        <taxon>Gunneridae</taxon>
        <taxon>Pentapetalae</taxon>
        <taxon>asterids</taxon>
        <taxon>lamiids</taxon>
        <taxon>Solanales</taxon>
        <taxon>Convolvulaceae</taxon>
        <taxon>Cuscuteae</taxon>
        <taxon>Cuscuta</taxon>
        <taxon>Cuscuta subgen. Cuscuta</taxon>
    </lineage>
</organism>
<dbReference type="Pfam" id="PF02992">
    <property type="entry name" value="Transposase_21"/>
    <property type="match status" value="1"/>
</dbReference>
<name>A0AAV0DXE3_9ASTE</name>
<dbReference type="AlphaFoldDB" id="A0AAV0DXE3"/>
<keyword evidence="2" id="KW-1185">Reference proteome</keyword>
<accession>A0AAV0DXE3</accession>
<dbReference type="InterPro" id="IPR004242">
    <property type="entry name" value="Transposase_21"/>
</dbReference>
<gene>
    <name evidence="1" type="ORF">CEPIT_LOCUS19293</name>
</gene>
<comment type="caution">
    <text evidence="1">The sequence shown here is derived from an EMBL/GenBank/DDBJ whole genome shotgun (WGS) entry which is preliminary data.</text>
</comment>
<dbReference type="EMBL" id="CAMAPF010000178">
    <property type="protein sequence ID" value="CAH9110792.1"/>
    <property type="molecule type" value="Genomic_DNA"/>
</dbReference>
<evidence type="ECO:0008006" key="3">
    <source>
        <dbReference type="Google" id="ProtNLM"/>
    </source>
</evidence>
<feature type="non-terminal residue" evidence="1">
    <location>
        <position position="183"/>
    </location>
</feature>
<evidence type="ECO:0000313" key="2">
    <source>
        <dbReference type="Proteomes" id="UP001152523"/>
    </source>
</evidence>
<dbReference type="Proteomes" id="UP001152523">
    <property type="component" value="Unassembled WGS sequence"/>
</dbReference>
<proteinExistence type="predicted"/>
<evidence type="ECO:0000313" key="1">
    <source>
        <dbReference type="EMBL" id="CAH9110792.1"/>
    </source>
</evidence>
<protein>
    <recommendedName>
        <fullName evidence="3">Transposase-associated domain-containing protein</fullName>
    </recommendedName>
</protein>
<dbReference type="PANTHER" id="PTHR10775:SF190">
    <property type="entry name" value="TNP2-LIKE TRANSPOSON PROTEIN"/>
    <property type="match status" value="1"/>
</dbReference>
<sequence>MRPQSPGNDIDVFLQPLIEDLKDLWTEGIETYDKFRDETFRLHAALLWTISDFPGYSMLSGYKTKGKFACPECNYDTPMYLKHSRKTVYMGHRMFLDSKHPKRKRRTSIEKRLAPKPLTGFDVLEELSTFNNVFGKSQKKKTDSSCAWKKRSIFFELQYWKFNECRHNLDVMHIEKNICDSLV</sequence>
<dbReference type="PANTHER" id="PTHR10775">
    <property type="entry name" value="OS08G0208400 PROTEIN"/>
    <property type="match status" value="1"/>
</dbReference>
<reference evidence="1" key="1">
    <citation type="submission" date="2022-07" db="EMBL/GenBank/DDBJ databases">
        <authorList>
            <person name="Macas J."/>
            <person name="Novak P."/>
            <person name="Neumann P."/>
        </authorList>
    </citation>
    <scope>NUCLEOTIDE SEQUENCE</scope>
</reference>